<accession>A0ABC9C1E1</accession>
<dbReference type="EMBL" id="OZ075138">
    <property type="protein sequence ID" value="CAL5013157.1"/>
    <property type="molecule type" value="Genomic_DNA"/>
</dbReference>
<dbReference type="Proteomes" id="UP001497457">
    <property type="component" value="Chromosome 28b"/>
</dbReference>
<proteinExistence type="predicted"/>
<keyword evidence="2" id="KW-1185">Reference proteome</keyword>
<dbReference type="PANTHER" id="PTHR34835">
    <property type="entry name" value="OS07G0283600 PROTEIN-RELATED"/>
    <property type="match status" value="1"/>
</dbReference>
<evidence type="ECO:0000313" key="1">
    <source>
        <dbReference type="EMBL" id="CAL5013157.1"/>
    </source>
</evidence>
<organism evidence="1 2">
    <name type="scientific">Urochloa decumbens</name>
    <dbReference type="NCBI Taxonomy" id="240449"/>
    <lineage>
        <taxon>Eukaryota</taxon>
        <taxon>Viridiplantae</taxon>
        <taxon>Streptophyta</taxon>
        <taxon>Embryophyta</taxon>
        <taxon>Tracheophyta</taxon>
        <taxon>Spermatophyta</taxon>
        <taxon>Magnoliopsida</taxon>
        <taxon>Liliopsida</taxon>
        <taxon>Poales</taxon>
        <taxon>Poaceae</taxon>
        <taxon>PACMAD clade</taxon>
        <taxon>Panicoideae</taxon>
        <taxon>Panicodae</taxon>
        <taxon>Paniceae</taxon>
        <taxon>Melinidinae</taxon>
        <taxon>Urochloa</taxon>
    </lineage>
</organism>
<reference evidence="1" key="1">
    <citation type="submission" date="2024-10" db="EMBL/GenBank/DDBJ databases">
        <authorList>
            <person name="Ryan C."/>
        </authorList>
    </citation>
    <scope>NUCLEOTIDE SEQUENCE [LARGE SCALE GENOMIC DNA]</scope>
</reference>
<gene>
    <name evidence="1" type="ORF">URODEC1_LOCUS71259</name>
</gene>
<evidence type="ECO:0000313" key="2">
    <source>
        <dbReference type="Proteomes" id="UP001497457"/>
    </source>
</evidence>
<dbReference type="AlphaFoldDB" id="A0ABC9C1E1"/>
<name>A0ABC9C1E1_9POAL</name>
<sequence>MENRAPSGERSKAEVVLPAKYRSLELGTGSSSEVTAASSSGEGDIRIGFSGIASRCSFSQLCDVVKGFDVMKRKLAEETGFGGLLKFPPLKQVDRRFALWLLCRVDVVARVLVLEQSRKIKLSKGDVAMVFGIPCGGLLVPSEGRPSRQVVCKVLSEFLGISTKEVRSIKVAQEVLTRSYGADMSEAQCRAFKAAFVIYVTSTVLAPGGKYDYMMVDYWSCIAEPSDIASYDWADYVLRRLFDAVVKLKKNLKVKGKVANITGCVLFLQVLYLDSLDLGAWTMPHSVMPRVSVFGPDILKSMILIDTINERTDGYERCFGKNKLRLKDGVCYSWASDCHDDGGQRIAALKNALWEATLLLVRIIRAPSEVATKAYNMLSGMDMNASFDVISALIHSLQTCSDHSANAAQPINGSSAEGAIVHAMMTAASGCVNDAGVDVNLGSRKRLLEQFDSTSTSVMAIVEFRGKAHRLEDGSAARIGSEGVDGMVAADRMVTDCCTRDPCLSSPLLHKLSCLDSWIKNRSRYAFIHSHPKHIEVPLWQLKDQITGRVEFCSDLFDAYMRTYRQRDDRIYGAKGLFRLFCESDVMASVLAGKFDLTDAALRNQFDRGNVNGALSDASMVFLPMLIRGRWLCHVWMRLINEVVIFDPARHTVANDGLEVDHVDIWTRTFNCFCLDGKLVSNHGCFMANDVTYKHIEVDVSNEVLSNSSGILCAFFCRNFFGDWSGVMKLVGKREIELAREMLLEDLSEMGEGNGCLREAIGD</sequence>
<protein>
    <submittedName>
        <fullName evidence="1">Uncharacterized protein</fullName>
    </submittedName>
</protein>
<dbReference type="PANTHER" id="PTHR34835:SF69">
    <property type="entry name" value="UBIQUITIN-LIKE PROTEASE FAMILY PROFILE DOMAIN-CONTAINING PROTEIN"/>
    <property type="match status" value="1"/>
</dbReference>